<dbReference type="Pfam" id="PF01757">
    <property type="entry name" value="Acyl_transf_3"/>
    <property type="match status" value="1"/>
</dbReference>
<evidence type="ECO:0000313" key="4">
    <source>
        <dbReference type="WBParaSite" id="MBELARI_LOCUS11468"/>
    </source>
</evidence>
<evidence type="ECO:0000259" key="2">
    <source>
        <dbReference type="Pfam" id="PF01757"/>
    </source>
</evidence>
<keyword evidence="1" id="KW-0472">Membrane</keyword>
<dbReference type="GO" id="GO:0016747">
    <property type="term" value="F:acyltransferase activity, transferring groups other than amino-acyl groups"/>
    <property type="evidence" value="ECO:0007669"/>
    <property type="project" value="InterPro"/>
</dbReference>
<keyword evidence="3" id="KW-1185">Reference proteome</keyword>
<name>A0AAF3EBZ3_9BILA</name>
<dbReference type="GO" id="GO:0016020">
    <property type="term" value="C:membrane"/>
    <property type="evidence" value="ECO:0007669"/>
    <property type="project" value="TreeGrafter"/>
</dbReference>
<dbReference type="GO" id="GO:0000271">
    <property type="term" value="P:polysaccharide biosynthetic process"/>
    <property type="evidence" value="ECO:0007669"/>
    <property type="project" value="TreeGrafter"/>
</dbReference>
<reference evidence="4" key="1">
    <citation type="submission" date="2024-02" db="UniProtKB">
        <authorList>
            <consortium name="WormBaseParasite"/>
        </authorList>
    </citation>
    <scope>IDENTIFICATION</scope>
</reference>
<dbReference type="PANTHER" id="PTHR23028">
    <property type="entry name" value="ACETYLTRANSFERASE"/>
    <property type="match status" value="1"/>
</dbReference>
<feature type="transmembrane region" description="Helical" evidence="1">
    <location>
        <begin position="156"/>
        <end position="175"/>
    </location>
</feature>
<protein>
    <recommendedName>
        <fullName evidence="2">Acyltransferase 3 domain-containing protein</fullName>
    </recommendedName>
</protein>
<feature type="transmembrane region" description="Helical" evidence="1">
    <location>
        <begin position="32"/>
        <end position="48"/>
    </location>
</feature>
<evidence type="ECO:0000256" key="1">
    <source>
        <dbReference type="SAM" id="Phobius"/>
    </source>
</evidence>
<dbReference type="InterPro" id="IPR050879">
    <property type="entry name" value="Acyltransferase_3"/>
</dbReference>
<accession>A0AAF3EBZ3</accession>
<dbReference type="PANTHER" id="PTHR23028:SF53">
    <property type="entry name" value="ACYL_TRANSF_3 DOMAIN-CONTAINING PROTEIN"/>
    <property type="match status" value="1"/>
</dbReference>
<dbReference type="WBParaSite" id="MBELARI_LOCUS11468">
    <property type="protein sequence ID" value="MBELARI_LOCUS11468"/>
    <property type="gene ID" value="MBELARI_LOCUS11468"/>
</dbReference>
<proteinExistence type="predicted"/>
<feature type="transmembrane region" description="Helical" evidence="1">
    <location>
        <begin position="211"/>
        <end position="231"/>
    </location>
</feature>
<dbReference type="Proteomes" id="UP000887575">
    <property type="component" value="Unassembled WGS sequence"/>
</dbReference>
<sequence length="242" mass="28289">MTDECEQLIESESKVNDGKVVEVKEDFRDDVAVLRALAILAVLAFHLWPATFQYGYLGVDVFFVISGFLMMRILTRSKEGPILLFLKFYRRRVRRIVPLYYFVMFLTGLTLVCLYTHVYKKRYFPYYTGALLFATNFKVQPAGGYFEKKTTNIPFLHTWSLGVEMQFYVVAPFFLYLSKLCTAIKPFYLLWPACLLFSLYYQVTAEPKDSFYHPMARLWQFLCGMLAIVFLEKLKGKSIGEN</sequence>
<dbReference type="AlphaFoldDB" id="A0AAF3EBZ3"/>
<feature type="transmembrane region" description="Helical" evidence="1">
    <location>
        <begin position="54"/>
        <end position="75"/>
    </location>
</feature>
<feature type="transmembrane region" description="Helical" evidence="1">
    <location>
        <begin position="187"/>
        <end position="205"/>
    </location>
</feature>
<feature type="domain" description="Acyltransferase 3" evidence="2">
    <location>
        <begin position="33"/>
        <end position="234"/>
    </location>
</feature>
<evidence type="ECO:0000313" key="3">
    <source>
        <dbReference type="Proteomes" id="UP000887575"/>
    </source>
</evidence>
<keyword evidence="1" id="KW-0812">Transmembrane</keyword>
<feature type="transmembrane region" description="Helical" evidence="1">
    <location>
        <begin position="96"/>
        <end position="118"/>
    </location>
</feature>
<keyword evidence="1" id="KW-1133">Transmembrane helix</keyword>
<dbReference type="InterPro" id="IPR002656">
    <property type="entry name" value="Acyl_transf_3_dom"/>
</dbReference>
<organism evidence="3 4">
    <name type="scientific">Mesorhabditis belari</name>
    <dbReference type="NCBI Taxonomy" id="2138241"/>
    <lineage>
        <taxon>Eukaryota</taxon>
        <taxon>Metazoa</taxon>
        <taxon>Ecdysozoa</taxon>
        <taxon>Nematoda</taxon>
        <taxon>Chromadorea</taxon>
        <taxon>Rhabditida</taxon>
        <taxon>Rhabditina</taxon>
        <taxon>Rhabditomorpha</taxon>
        <taxon>Rhabditoidea</taxon>
        <taxon>Rhabditidae</taxon>
        <taxon>Mesorhabditinae</taxon>
        <taxon>Mesorhabditis</taxon>
    </lineage>
</organism>